<dbReference type="Pfam" id="PF10979">
    <property type="entry name" value="DUF2786"/>
    <property type="match status" value="1"/>
</dbReference>
<dbReference type="RefSeq" id="WP_016627453.1">
    <property type="nucleotide sequence ID" value="NZ_KE351812.1"/>
</dbReference>
<evidence type="ECO:0000313" key="3">
    <source>
        <dbReference type="EMBL" id="EPI07500.1"/>
    </source>
</evidence>
<dbReference type="Proteomes" id="UP000015750">
    <property type="component" value="Unassembled WGS sequence"/>
</dbReference>
<accession>A0ABC9TJL6</accession>
<proteinExistence type="predicted"/>
<gene>
    <name evidence="3" type="ORF">D358_01954</name>
</gene>
<evidence type="ECO:0000313" key="4">
    <source>
        <dbReference type="Proteomes" id="UP000015750"/>
    </source>
</evidence>
<dbReference type="Pfam" id="PF23771">
    <property type="entry name" value="DUF7168"/>
    <property type="match status" value="1"/>
</dbReference>
<dbReference type="EMBL" id="ATIR01000061">
    <property type="protein sequence ID" value="EPI07500.1"/>
    <property type="molecule type" value="Genomic_DNA"/>
</dbReference>
<name>A0ABC9TJL6_ENTFL</name>
<reference evidence="3 4" key="1">
    <citation type="submission" date="2013-06" db="EMBL/GenBank/DDBJ databases">
        <authorList>
            <person name="Weinstock G."/>
            <person name="Sodergren E."/>
            <person name="Lobos E.A."/>
            <person name="Fulton L."/>
            <person name="Fulton R."/>
            <person name="Courtney L."/>
            <person name="Fronick C."/>
            <person name="O'Laughlin M."/>
            <person name="Godfrey J."/>
            <person name="Wilson R.M."/>
            <person name="Miner T."/>
            <person name="Farmer C."/>
            <person name="Delehaunty K."/>
            <person name="Cordes M."/>
            <person name="Minx P."/>
            <person name="Tomlinson C."/>
            <person name="Chen J."/>
            <person name="Wollam A."/>
            <person name="Pepin K.H."/>
            <person name="Bhonagiri V."/>
            <person name="Zhang X."/>
            <person name="Warren W."/>
            <person name="Mitreva M."/>
            <person name="Mardis E.R."/>
            <person name="Wilson R.K."/>
        </authorList>
    </citation>
    <scope>NUCLEOTIDE SEQUENCE [LARGE SCALE GENOMIC DNA]</scope>
    <source>
        <strain evidence="3 4">RP2S-4</strain>
    </source>
</reference>
<comment type="caution">
    <text evidence="3">The sequence shown here is derived from an EMBL/GenBank/DDBJ whole genome shotgun (WGS) entry which is preliminary data.</text>
</comment>
<evidence type="ECO:0000259" key="1">
    <source>
        <dbReference type="Pfam" id="PF10979"/>
    </source>
</evidence>
<dbReference type="InterPro" id="IPR024498">
    <property type="entry name" value="DUF2786"/>
</dbReference>
<dbReference type="AlphaFoldDB" id="A0ABC9TJL6"/>
<feature type="domain" description="DUF2786" evidence="1">
    <location>
        <begin position="5"/>
        <end position="43"/>
    </location>
</feature>
<feature type="domain" description="DUF7168" evidence="2">
    <location>
        <begin position="61"/>
        <end position="125"/>
    </location>
</feature>
<organism evidence="3 4">
    <name type="scientific">Enterococcus faecalis RP2S-4</name>
    <dbReference type="NCBI Taxonomy" id="1244145"/>
    <lineage>
        <taxon>Bacteria</taxon>
        <taxon>Bacillati</taxon>
        <taxon>Bacillota</taxon>
        <taxon>Bacilli</taxon>
        <taxon>Lactobacillales</taxon>
        <taxon>Enterococcaceae</taxon>
        <taxon>Enterococcus</taxon>
    </lineage>
</organism>
<evidence type="ECO:0000259" key="2">
    <source>
        <dbReference type="Pfam" id="PF23771"/>
    </source>
</evidence>
<sequence length="139" mass="16557">MDSKKIIKKIKGLLAISRDQKNDEESQSAFVLAQKLMIQYNIDKNEVEELSVDSENDVIGEESVTIYKRLYWWERQLALIISENFRVENFLNNKYFGRQKKRRIVFYGFGRDLELAKEMYILAYEVFCFIVKNLLITII</sequence>
<dbReference type="InterPro" id="IPR055592">
    <property type="entry name" value="DUF7168"/>
</dbReference>
<evidence type="ECO:0008006" key="5">
    <source>
        <dbReference type="Google" id="ProtNLM"/>
    </source>
</evidence>
<protein>
    <recommendedName>
        <fullName evidence="5">DUF2786 domain-containing protein</fullName>
    </recommendedName>
</protein>